<dbReference type="AlphaFoldDB" id="A0A9P3G687"/>
<evidence type="ECO:0000256" key="14">
    <source>
        <dbReference type="ARBA" id="ARBA00052702"/>
    </source>
</evidence>
<dbReference type="GO" id="GO:0005777">
    <property type="term" value="C:peroxisome"/>
    <property type="evidence" value="ECO:0007669"/>
    <property type="project" value="UniProtKB-SubCell"/>
</dbReference>
<dbReference type="Gene3D" id="3.30.559.70">
    <property type="entry name" value="Choline/Carnitine o-acyltransferase, domain 2"/>
    <property type="match status" value="1"/>
</dbReference>
<dbReference type="EMBL" id="BPQB01000009">
    <property type="protein sequence ID" value="GJE88305.1"/>
    <property type="molecule type" value="Genomic_DNA"/>
</dbReference>
<feature type="active site" description="Proton acceptor" evidence="18">
    <location>
        <position position="360"/>
    </location>
</feature>
<evidence type="ECO:0000256" key="11">
    <source>
        <dbReference type="ARBA" id="ARBA00023136"/>
    </source>
</evidence>
<keyword evidence="12" id="KW-0576">Peroxisome</keyword>
<dbReference type="InterPro" id="IPR042231">
    <property type="entry name" value="Cho/carn_acyl_trans_2"/>
</dbReference>
<keyword evidence="4" id="KW-0813">Transport</keyword>
<dbReference type="Pfam" id="PF00755">
    <property type="entry name" value="Carn_acyltransf"/>
    <property type="match status" value="1"/>
</dbReference>
<dbReference type="InterPro" id="IPR039551">
    <property type="entry name" value="Cho/carn_acyl_trans"/>
</dbReference>
<feature type="region of interest" description="Disordered" evidence="19">
    <location>
        <begin position="635"/>
        <end position="654"/>
    </location>
</feature>
<evidence type="ECO:0000256" key="12">
    <source>
        <dbReference type="ARBA" id="ARBA00023140"/>
    </source>
</evidence>
<dbReference type="GO" id="GO:0006631">
    <property type="term" value="P:fatty acid metabolic process"/>
    <property type="evidence" value="ECO:0007669"/>
    <property type="project" value="UniProtKB-KW"/>
</dbReference>
<evidence type="ECO:0000256" key="8">
    <source>
        <dbReference type="ARBA" id="ARBA00022946"/>
    </source>
</evidence>
<comment type="function">
    <text evidence="15">Carnitine acetylase is specific for short chain fatty acids. Carnitine acetylase seems to affect the flux through the pyruvate dehydrogenase complex. It may be involved as well in the transport of acetyl-CoA into mitochondria.</text>
</comment>
<evidence type="ECO:0000256" key="7">
    <source>
        <dbReference type="ARBA" id="ARBA00022832"/>
    </source>
</evidence>
<dbReference type="PANTHER" id="PTHR22589">
    <property type="entry name" value="CARNITINE O-ACYLTRANSFERASE"/>
    <property type="match status" value="1"/>
</dbReference>
<dbReference type="InterPro" id="IPR000542">
    <property type="entry name" value="Carn_acyl_trans"/>
</dbReference>
<feature type="domain" description="Choline/carnitine acyltransferase" evidence="20">
    <location>
        <begin position="68"/>
        <end position="626"/>
    </location>
</feature>
<dbReference type="OrthoDB" id="240216at2759"/>
<feature type="compositionally biased region" description="Low complexity" evidence="19">
    <location>
        <begin position="1"/>
        <end position="18"/>
    </location>
</feature>
<evidence type="ECO:0000256" key="15">
    <source>
        <dbReference type="ARBA" id="ARBA00053195"/>
    </source>
</evidence>
<evidence type="ECO:0000256" key="6">
    <source>
        <dbReference type="ARBA" id="ARBA00022792"/>
    </source>
</evidence>
<dbReference type="InterPro" id="IPR023213">
    <property type="entry name" value="CAT-like_dom_sf"/>
</dbReference>
<evidence type="ECO:0000256" key="10">
    <source>
        <dbReference type="ARBA" id="ARBA00023128"/>
    </source>
</evidence>
<dbReference type="FunFam" id="3.30.559.70:FF:000007">
    <property type="entry name" value="Carnitine O-acetyltransferase, mitochondrial"/>
    <property type="match status" value="1"/>
</dbReference>
<dbReference type="PROSITE" id="PS00439">
    <property type="entry name" value="ACYLTRANSF_C_1"/>
    <property type="match status" value="1"/>
</dbReference>
<dbReference type="EC" id="2.3.1.7" evidence="16"/>
<keyword evidence="10" id="KW-0496">Mitochondrion</keyword>
<keyword evidence="7" id="KW-0276">Fatty acid metabolism</keyword>
<dbReference type="GO" id="GO:0004092">
    <property type="term" value="F:carnitine O-acetyltransferase activity"/>
    <property type="evidence" value="ECO:0007669"/>
    <property type="project" value="UniProtKB-EC"/>
</dbReference>
<organism evidence="21 22">
    <name type="scientific">Phanerochaete sordida</name>
    <dbReference type="NCBI Taxonomy" id="48140"/>
    <lineage>
        <taxon>Eukaryota</taxon>
        <taxon>Fungi</taxon>
        <taxon>Dikarya</taxon>
        <taxon>Basidiomycota</taxon>
        <taxon>Agaricomycotina</taxon>
        <taxon>Agaricomycetes</taxon>
        <taxon>Polyporales</taxon>
        <taxon>Phanerochaetaceae</taxon>
        <taxon>Phanerochaete</taxon>
    </lineage>
</organism>
<evidence type="ECO:0000313" key="21">
    <source>
        <dbReference type="EMBL" id="GJE88305.1"/>
    </source>
</evidence>
<comment type="similarity">
    <text evidence="3">Belongs to the carnitine/choline acetyltransferase family.</text>
</comment>
<gene>
    <name evidence="21" type="ORF">PsYK624_043880</name>
</gene>
<dbReference type="PANTHER" id="PTHR22589:SF103">
    <property type="entry name" value="CARNITINE O-ACETYL-TRANSFERASE, ISOFORM A-RELATED"/>
    <property type="match status" value="1"/>
</dbReference>
<keyword evidence="11" id="KW-0472">Membrane</keyword>
<comment type="subcellular location">
    <subcellularLocation>
        <location evidence="2">Mitochondrion inner membrane</location>
        <topology evidence="2">Peripheral membrane protein</topology>
        <orientation evidence="2">Matrix side</orientation>
    </subcellularLocation>
    <subcellularLocation>
        <location evidence="1">Peroxisome</location>
    </subcellularLocation>
</comment>
<protein>
    <recommendedName>
        <fullName evidence="17">Carnitine O-acetyltransferase, mitochondrial</fullName>
        <ecNumber evidence="16">2.3.1.7</ecNumber>
    </recommendedName>
</protein>
<evidence type="ECO:0000256" key="18">
    <source>
        <dbReference type="PIRSR" id="PIRSR600542-1"/>
    </source>
</evidence>
<keyword evidence="8" id="KW-0809">Transit peptide</keyword>
<dbReference type="Gene3D" id="3.30.559.10">
    <property type="entry name" value="Chloramphenicol acetyltransferase-like domain"/>
    <property type="match status" value="1"/>
</dbReference>
<comment type="caution">
    <text evidence="21">The sequence shown here is derived from an EMBL/GenBank/DDBJ whole genome shotgun (WGS) entry which is preliminary data.</text>
</comment>
<keyword evidence="6" id="KW-0999">Mitochondrion inner membrane</keyword>
<evidence type="ECO:0000256" key="1">
    <source>
        <dbReference type="ARBA" id="ARBA00004275"/>
    </source>
</evidence>
<keyword evidence="9" id="KW-0443">Lipid metabolism</keyword>
<evidence type="ECO:0000256" key="4">
    <source>
        <dbReference type="ARBA" id="ARBA00022448"/>
    </source>
</evidence>
<keyword evidence="5" id="KW-0808">Transferase</keyword>
<sequence length="654" mass="73037">MLRLASSSRASASRVSSRLPRRSPPTMSKPRTFKTSMPRREDVPPGLAVEPDTSAGKMLRFESSIPKLPVPPLPSTAAKYLETVKPHLTPEEYSKTTSIVKQFAESEQGKELQKRLEARAADPSISNWLADWWNETAYMGYRDPVVVYVSYFYVHKDDLRRPSQAKRAAELLKGILAFRSLVESKELEPEKIKGAPLAMDSYKWLFHACRYPVKPSDTAHKFDPAKHNHVVFVRKNKFYQVPLITRDGRELTAAELEAQIERVIALAGDAKGEPVGALTSENRDIWADAREALLKASPSNAAALEAIESAMIVVCLDDTKPVTRDDASWNCWVGDGKNRFYDKHQLIVFENGKSGFLGEHSCMDGTPTLRMTEFVIGALAQGKIDLGAARTAESGRALEPPRELSFVVDNATRDAIARAQEHFDALVGAHDMAVLHYEGYGKEQIKRFRVSPDAWAQLVKQLAFHKMFGRPGVCYESAQTRKFQRGRTEVIRSASNESKAWAEAMLDPSTPVARRADLFRKAVARHLQYAAWAADGQGVDRHLFGLKKMIKEGEPTPEIYTDPAFSRTNHWELSTSNLSSPCLDGWGYGEVVPDGYGLSYSIGDEYIRWTITSLKRGTQELKHYLAEAATETREMMEQAAKEQGSRAEGGKAKL</sequence>
<evidence type="ECO:0000256" key="2">
    <source>
        <dbReference type="ARBA" id="ARBA00004443"/>
    </source>
</evidence>
<evidence type="ECO:0000256" key="17">
    <source>
        <dbReference type="ARBA" id="ARBA00073438"/>
    </source>
</evidence>
<reference evidence="21 22" key="1">
    <citation type="submission" date="2021-08" db="EMBL/GenBank/DDBJ databases">
        <title>Draft Genome Sequence of Phanerochaete sordida strain YK-624.</title>
        <authorList>
            <person name="Mori T."/>
            <person name="Dohra H."/>
            <person name="Suzuki T."/>
            <person name="Kawagishi H."/>
            <person name="Hirai H."/>
        </authorList>
    </citation>
    <scope>NUCLEOTIDE SEQUENCE [LARGE SCALE GENOMIC DNA]</scope>
    <source>
        <strain evidence="21 22">YK-624</strain>
    </source>
</reference>
<evidence type="ECO:0000256" key="9">
    <source>
        <dbReference type="ARBA" id="ARBA00023098"/>
    </source>
</evidence>
<evidence type="ECO:0000256" key="19">
    <source>
        <dbReference type="SAM" id="MobiDB-lite"/>
    </source>
</evidence>
<evidence type="ECO:0000256" key="5">
    <source>
        <dbReference type="ARBA" id="ARBA00022679"/>
    </source>
</evidence>
<dbReference type="Proteomes" id="UP000703269">
    <property type="component" value="Unassembled WGS sequence"/>
</dbReference>
<dbReference type="GO" id="GO:0005743">
    <property type="term" value="C:mitochondrial inner membrane"/>
    <property type="evidence" value="ECO:0007669"/>
    <property type="project" value="UniProtKB-SubCell"/>
</dbReference>
<name>A0A9P3G687_9APHY</name>
<keyword evidence="22" id="KW-1185">Reference proteome</keyword>
<evidence type="ECO:0000259" key="20">
    <source>
        <dbReference type="Pfam" id="PF00755"/>
    </source>
</evidence>
<dbReference type="SUPFAM" id="SSF52777">
    <property type="entry name" value="CoA-dependent acyltransferases"/>
    <property type="match status" value="2"/>
</dbReference>
<evidence type="ECO:0000256" key="3">
    <source>
        <dbReference type="ARBA" id="ARBA00005232"/>
    </source>
</evidence>
<keyword evidence="13" id="KW-0012">Acyltransferase</keyword>
<proteinExistence type="inferred from homology"/>
<dbReference type="GO" id="GO:0009437">
    <property type="term" value="P:carnitine metabolic process"/>
    <property type="evidence" value="ECO:0007669"/>
    <property type="project" value="TreeGrafter"/>
</dbReference>
<comment type="catalytic activity">
    <reaction evidence="14">
        <text>(R)-carnitine + acetyl-CoA = O-acetyl-(R)-carnitine + CoA</text>
        <dbReference type="Rhea" id="RHEA:21136"/>
        <dbReference type="ChEBI" id="CHEBI:16347"/>
        <dbReference type="ChEBI" id="CHEBI:57287"/>
        <dbReference type="ChEBI" id="CHEBI:57288"/>
        <dbReference type="ChEBI" id="CHEBI:57589"/>
        <dbReference type="EC" id="2.3.1.7"/>
    </reaction>
</comment>
<evidence type="ECO:0000256" key="16">
    <source>
        <dbReference type="ARBA" id="ARBA00066910"/>
    </source>
</evidence>
<accession>A0A9P3G687</accession>
<feature type="region of interest" description="Disordered" evidence="19">
    <location>
        <begin position="1"/>
        <end position="52"/>
    </location>
</feature>
<evidence type="ECO:0000313" key="22">
    <source>
        <dbReference type="Proteomes" id="UP000703269"/>
    </source>
</evidence>
<evidence type="ECO:0000256" key="13">
    <source>
        <dbReference type="ARBA" id="ARBA00023315"/>
    </source>
</evidence>